<dbReference type="SUPFAM" id="SSF51395">
    <property type="entry name" value="FMN-linked oxidoreductases"/>
    <property type="match status" value="1"/>
</dbReference>
<dbReference type="CDD" id="cd02932">
    <property type="entry name" value="OYE_YqiM_FMN"/>
    <property type="match status" value="1"/>
</dbReference>
<evidence type="ECO:0000256" key="1">
    <source>
        <dbReference type="ARBA" id="ARBA00001917"/>
    </source>
</evidence>
<name>A0A443IGB4_9GAMM</name>
<evidence type="ECO:0000313" key="7">
    <source>
        <dbReference type="EMBL" id="RWR03050.1"/>
    </source>
</evidence>
<evidence type="ECO:0000259" key="6">
    <source>
        <dbReference type="Pfam" id="PF00724"/>
    </source>
</evidence>
<evidence type="ECO:0000256" key="4">
    <source>
        <dbReference type="ARBA" id="ARBA00022857"/>
    </source>
</evidence>
<dbReference type="EC" id="1.6.99.1" evidence="7"/>
<proteinExistence type="predicted"/>
<dbReference type="GO" id="GO:0010181">
    <property type="term" value="F:FMN binding"/>
    <property type="evidence" value="ECO:0007669"/>
    <property type="project" value="InterPro"/>
</dbReference>
<dbReference type="RefSeq" id="WP_128175627.1">
    <property type="nucleotide sequence ID" value="NZ_CP071409.1"/>
</dbReference>
<keyword evidence="8" id="KW-1185">Reference proteome</keyword>
<keyword evidence="4" id="KW-0521">NADP</keyword>
<evidence type="ECO:0000256" key="3">
    <source>
        <dbReference type="ARBA" id="ARBA00022643"/>
    </source>
</evidence>
<dbReference type="Pfam" id="PF00724">
    <property type="entry name" value="Oxidored_FMN"/>
    <property type="match status" value="1"/>
</dbReference>
<evidence type="ECO:0000313" key="8">
    <source>
        <dbReference type="Proteomes" id="UP000288794"/>
    </source>
</evidence>
<evidence type="ECO:0000256" key="2">
    <source>
        <dbReference type="ARBA" id="ARBA00022630"/>
    </source>
</evidence>
<dbReference type="PANTHER" id="PTHR43303:SF4">
    <property type="entry name" value="NADPH DEHYDROGENASE C23G7.10C-RELATED"/>
    <property type="match status" value="1"/>
</dbReference>
<dbReference type="Gene3D" id="3.20.20.70">
    <property type="entry name" value="Aldolase class I"/>
    <property type="match status" value="1"/>
</dbReference>
<reference evidence="7 8" key="1">
    <citation type="submission" date="2014-04" db="EMBL/GenBank/DDBJ databases">
        <title>Draft genome sequence of Pantoea beijingensis strain LMG 27579, an emerging pathogen to Pleurotus eryngii with potential industrial application.</title>
        <authorList>
            <person name="Xu F."/>
            <person name="Liu Y."/>
            <person name="Wang S."/>
            <person name="Yin Y."/>
            <person name="Ma Y."/>
            <person name="Zhao S."/>
            <person name="Rong C."/>
        </authorList>
    </citation>
    <scope>NUCLEOTIDE SEQUENCE [LARGE SCALE GENOMIC DNA]</scope>
    <source>
        <strain evidence="7 8">LMG 27579</strain>
    </source>
</reference>
<dbReference type="GO" id="GO:0003959">
    <property type="term" value="F:NADPH dehydrogenase activity"/>
    <property type="evidence" value="ECO:0007669"/>
    <property type="project" value="UniProtKB-EC"/>
</dbReference>
<dbReference type="InterPro" id="IPR044152">
    <property type="entry name" value="YqjM-like"/>
</dbReference>
<dbReference type="Proteomes" id="UP000288794">
    <property type="component" value="Unassembled WGS sequence"/>
</dbReference>
<keyword evidence="2" id="KW-0285">Flavoprotein</keyword>
<dbReference type="PANTHER" id="PTHR43303">
    <property type="entry name" value="NADPH DEHYDROGENASE C23G7.10C-RELATED"/>
    <property type="match status" value="1"/>
</dbReference>
<evidence type="ECO:0000256" key="5">
    <source>
        <dbReference type="ARBA" id="ARBA00023002"/>
    </source>
</evidence>
<comment type="cofactor">
    <cofactor evidence="1">
        <name>FMN</name>
        <dbReference type="ChEBI" id="CHEBI:58210"/>
    </cofactor>
</comment>
<dbReference type="InterPro" id="IPR013785">
    <property type="entry name" value="Aldolase_TIM"/>
</dbReference>
<dbReference type="EMBL" id="JMEE01000004">
    <property type="protein sequence ID" value="RWR03050.1"/>
    <property type="molecule type" value="Genomic_DNA"/>
</dbReference>
<keyword evidence="3" id="KW-0288">FMN</keyword>
<dbReference type="GO" id="GO:0050661">
    <property type="term" value="F:NADP binding"/>
    <property type="evidence" value="ECO:0007669"/>
    <property type="project" value="InterPro"/>
</dbReference>
<gene>
    <name evidence="7" type="ORF">ED28_04425</name>
</gene>
<organism evidence="7 8">
    <name type="scientific">[Pantoea] beijingensis</name>
    <dbReference type="NCBI Taxonomy" id="1324864"/>
    <lineage>
        <taxon>Bacteria</taxon>
        <taxon>Pseudomonadati</taxon>
        <taxon>Pseudomonadota</taxon>
        <taxon>Gammaproteobacteria</taxon>
        <taxon>Enterobacterales</taxon>
        <taxon>Erwiniaceae</taxon>
        <taxon>Erwinia</taxon>
    </lineage>
</organism>
<dbReference type="NCBIfam" id="NF010047">
    <property type="entry name" value="PRK13523.1"/>
    <property type="match status" value="1"/>
</dbReference>
<keyword evidence="5 7" id="KW-0560">Oxidoreductase</keyword>
<feature type="domain" description="NADH:flavin oxidoreductase/NADH oxidase N-terminal" evidence="6">
    <location>
        <begin position="5"/>
        <end position="325"/>
    </location>
</feature>
<dbReference type="AlphaFoldDB" id="A0A443IGB4"/>
<protein>
    <submittedName>
        <fullName evidence="7">NADPH dehydrogenase</fullName>
        <ecNumber evidence="7">1.6.99.1</ecNumber>
    </submittedName>
</protein>
<accession>A0A443IGB4</accession>
<comment type="caution">
    <text evidence="7">The sequence shown here is derived from an EMBL/GenBank/DDBJ whole genome shotgun (WGS) entry which is preliminary data.</text>
</comment>
<sequence length="359" mass="39362">MSALLFEPITINGTTFRNRIAMSPMCMHSASADGHVNDFHVIHYGARALGGAGLVILETASVLPNGPIGPGDIGIWSDSHIEGLKRVTDAIHRFGAKAGAQIGHAGRQLGLDNVQSIAPSAVPFTPESRVPQEMSIAQIKEVIEAFRQGARRAREAGFDVIEIHGAHGYLLNQFLSPLANKRSDEYGGSVENRYRIVREVIDVVRSEWQGPLFLRISSTDYAEGGNRPEDFLVYGKWMKEQGIDLLDCSSGGIAMVQVNTYPNYQVPAAELLRRELGIKTGAVGLIETGRQAEEILQNQRADIVLVGREMLKDPFWARTAADDLHVEMPVPPQYTRYGSAWQRSQPKLPAVALEATVEQ</sequence>
<dbReference type="InterPro" id="IPR001155">
    <property type="entry name" value="OxRdtase_FMN_N"/>
</dbReference>